<gene>
    <name evidence="2" type="ORF">KDA27_06695</name>
</gene>
<reference evidence="2" key="2">
    <citation type="journal article" date="2021" name="Microbiome">
        <title>Successional dynamics and alternative stable states in a saline activated sludge microbial community over 9 years.</title>
        <authorList>
            <person name="Wang Y."/>
            <person name="Ye J."/>
            <person name="Ju F."/>
            <person name="Liu L."/>
            <person name="Boyd J.A."/>
            <person name="Deng Y."/>
            <person name="Parks D.H."/>
            <person name="Jiang X."/>
            <person name="Yin X."/>
            <person name="Woodcroft B.J."/>
            <person name="Tyson G.W."/>
            <person name="Hugenholtz P."/>
            <person name="Polz M.F."/>
            <person name="Zhang T."/>
        </authorList>
    </citation>
    <scope>NUCLEOTIDE SEQUENCE</scope>
    <source>
        <strain evidence="2">HKST-UBA02</strain>
    </source>
</reference>
<organism evidence="2 3">
    <name type="scientific">Eiseniibacteriota bacterium</name>
    <dbReference type="NCBI Taxonomy" id="2212470"/>
    <lineage>
        <taxon>Bacteria</taxon>
        <taxon>Candidatus Eiseniibacteriota</taxon>
    </lineage>
</organism>
<sequence>MADMRDALRKAGLVSEKQARQSKHQKRLHRKEVGDDGLAEEKRRKDEEFRTEQDAKRAKDRALEEKKAEEAREVSGKVDLVGLIRSGLVSGATPGPKQYFFTLPGGRITYLEVNDGGGRRIASGSAAIVRSEGAVRGEYCVVDVRTAELLSKEAPELVLEWSRG</sequence>
<evidence type="ECO:0000313" key="3">
    <source>
        <dbReference type="Proteomes" id="UP000739538"/>
    </source>
</evidence>
<name>A0A956NAL6_UNCEI</name>
<feature type="compositionally biased region" description="Basic and acidic residues" evidence="1">
    <location>
        <begin position="31"/>
        <end position="69"/>
    </location>
</feature>
<dbReference type="Pfam" id="PF09831">
    <property type="entry name" value="DUF2058"/>
    <property type="match status" value="1"/>
</dbReference>
<reference evidence="2" key="1">
    <citation type="submission" date="2020-04" db="EMBL/GenBank/DDBJ databases">
        <authorList>
            <person name="Zhang T."/>
        </authorList>
    </citation>
    <scope>NUCLEOTIDE SEQUENCE</scope>
    <source>
        <strain evidence="2">HKST-UBA02</strain>
    </source>
</reference>
<evidence type="ECO:0000313" key="2">
    <source>
        <dbReference type="EMBL" id="MCA9755471.1"/>
    </source>
</evidence>
<feature type="compositionally biased region" description="Basic residues" evidence="1">
    <location>
        <begin position="20"/>
        <end position="30"/>
    </location>
</feature>
<comment type="caution">
    <text evidence="2">The sequence shown here is derived from an EMBL/GenBank/DDBJ whole genome shotgun (WGS) entry which is preliminary data.</text>
</comment>
<dbReference type="Proteomes" id="UP000739538">
    <property type="component" value="Unassembled WGS sequence"/>
</dbReference>
<evidence type="ECO:0000256" key="1">
    <source>
        <dbReference type="SAM" id="MobiDB-lite"/>
    </source>
</evidence>
<feature type="region of interest" description="Disordered" evidence="1">
    <location>
        <begin position="1"/>
        <end position="69"/>
    </location>
</feature>
<accession>A0A956NAL6</accession>
<dbReference type="EMBL" id="JAGQHS010000023">
    <property type="protein sequence ID" value="MCA9755471.1"/>
    <property type="molecule type" value="Genomic_DNA"/>
</dbReference>
<dbReference type="InterPro" id="IPR018636">
    <property type="entry name" value="DUF2058"/>
</dbReference>
<protein>
    <submittedName>
        <fullName evidence="2">DUF2058 family protein</fullName>
    </submittedName>
</protein>
<proteinExistence type="predicted"/>
<dbReference type="AlphaFoldDB" id="A0A956NAL6"/>